<dbReference type="RefSeq" id="WP_269007135.1">
    <property type="nucleotide sequence ID" value="NZ_JBBKXY010000003.1"/>
</dbReference>
<sequence length="80" mass="9001">MKSNKVFRKDVGQTNLLVKVGRLSGRNAVRRSKAMDLVVTYIEKGVVYEEQPDGSKIQIDIVERNPAQISFKKGMVLHGK</sequence>
<protein>
    <submittedName>
        <fullName evidence="1">Uncharacterized protein</fullName>
    </submittedName>
</protein>
<organism evidence="1 2">
    <name type="scientific">Aquirufa originis</name>
    <dbReference type="NCBI Taxonomy" id="3096514"/>
    <lineage>
        <taxon>Bacteria</taxon>
        <taxon>Pseudomonadati</taxon>
        <taxon>Bacteroidota</taxon>
        <taxon>Cytophagia</taxon>
        <taxon>Cytophagales</taxon>
        <taxon>Flectobacillaceae</taxon>
        <taxon>Aquirufa</taxon>
    </lineage>
</organism>
<evidence type="ECO:0000313" key="1">
    <source>
        <dbReference type="EMBL" id="MFD3294161.1"/>
    </source>
</evidence>
<proteinExistence type="predicted"/>
<reference evidence="1 2" key="1">
    <citation type="submission" date="2024-03" db="EMBL/GenBank/DDBJ databases">
        <title>Aquirufa genome sequencing.</title>
        <authorList>
            <person name="Pitt A."/>
            <person name="Hahn M.W."/>
        </authorList>
    </citation>
    <scope>NUCLEOTIDE SEQUENCE [LARGE SCALE GENOMIC DNA]</scope>
    <source>
        <strain evidence="1 2">KTFRIE-69F</strain>
    </source>
</reference>
<accession>A0ABW6D7F9</accession>
<keyword evidence="2" id="KW-1185">Reference proteome</keyword>
<dbReference type="Proteomes" id="UP001598112">
    <property type="component" value="Unassembled WGS sequence"/>
</dbReference>
<gene>
    <name evidence="1" type="ORF">SKC35_10710</name>
</gene>
<name>A0ABW6D7F9_9BACT</name>
<evidence type="ECO:0000313" key="2">
    <source>
        <dbReference type="Proteomes" id="UP001598112"/>
    </source>
</evidence>
<dbReference type="EMBL" id="JBBKXY010000003">
    <property type="protein sequence ID" value="MFD3294161.1"/>
    <property type="molecule type" value="Genomic_DNA"/>
</dbReference>
<comment type="caution">
    <text evidence="1">The sequence shown here is derived from an EMBL/GenBank/DDBJ whole genome shotgun (WGS) entry which is preliminary data.</text>
</comment>